<dbReference type="GO" id="GO:0016020">
    <property type="term" value="C:membrane"/>
    <property type="evidence" value="ECO:0007669"/>
    <property type="project" value="UniProtKB-SubCell"/>
</dbReference>
<keyword evidence="4" id="KW-1133">Transmembrane helix</keyword>
<evidence type="ECO:0000256" key="1">
    <source>
        <dbReference type="ARBA" id="ARBA00004141"/>
    </source>
</evidence>
<dbReference type="EMBL" id="RSCD01000002">
    <property type="protein sequence ID" value="RSH94136.1"/>
    <property type="molecule type" value="Genomic_DNA"/>
</dbReference>
<proteinExistence type="predicted"/>
<name>A0A427YSX9_9TREE</name>
<evidence type="ECO:0000256" key="4">
    <source>
        <dbReference type="ARBA" id="ARBA00022989"/>
    </source>
</evidence>
<keyword evidence="6" id="KW-0472">Membrane</keyword>
<evidence type="ECO:0000256" key="5">
    <source>
        <dbReference type="ARBA" id="ARBA00023065"/>
    </source>
</evidence>
<accession>A0A427YSX9</accession>
<feature type="region of interest" description="Disordered" evidence="7">
    <location>
        <begin position="213"/>
        <end position="243"/>
    </location>
</feature>
<dbReference type="Pfam" id="PF25539">
    <property type="entry name" value="Bestrophin_2"/>
    <property type="match status" value="2"/>
</dbReference>
<keyword evidence="5" id="KW-0406">Ion transport</keyword>
<dbReference type="OrthoDB" id="1368at2759"/>
<feature type="region of interest" description="Disordered" evidence="7">
    <location>
        <begin position="14"/>
        <end position="35"/>
    </location>
</feature>
<evidence type="ECO:0000256" key="2">
    <source>
        <dbReference type="ARBA" id="ARBA00022448"/>
    </source>
</evidence>
<dbReference type="AlphaFoldDB" id="A0A427YSX9"/>
<evidence type="ECO:0000256" key="6">
    <source>
        <dbReference type="ARBA" id="ARBA00023136"/>
    </source>
</evidence>
<evidence type="ECO:0000256" key="3">
    <source>
        <dbReference type="ARBA" id="ARBA00022692"/>
    </source>
</evidence>
<dbReference type="STRING" id="1890683.A0A427YSX9"/>
<gene>
    <name evidence="8" type="ORF">EHS25_003939</name>
</gene>
<dbReference type="InterPro" id="IPR044669">
    <property type="entry name" value="YneE/VCCN1/2-like"/>
</dbReference>
<comment type="caution">
    <text evidence="8">The sequence shown here is derived from an EMBL/GenBank/DDBJ whole genome shotgun (WGS) entry which is preliminary data.</text>
</comment>
<keyword evidence="3" id="KW-0812">Transmembrane</keyword>
<evidence type="ECO:0000313" key="8">
    <source>
        <dbReference type="EMBL" id="RSH94136.1"/>
    </source>
</evidence>
<dbReference type="Proteomes" id="UP000279259">
    <property type="component" value="Unassembled WGS sequence"/>
</dbReference>
<comment type="subcellular location">
    <subcellularLocation>
        <location evidence="1">Membrane</location>
        <topology evidence="1">Multi-pass membrane protein</topology>
    </subcellularLocation>
</comment>
<feature type="compositionally biased region" description="Low complexity" evidence="7">
    <location>
        <begin position="278"/>
        <end position="292"/>
    </location>
</feature>
<feature type="region of interest" description="Disordered" evidence="7">
    <location>
        <begin position="307"/>
        <end position="334"/>
    </location>
</feature>
<feature type="region of interest" description="Disordered" evidence="7">
    <location>
        <begin position="257"/>
        <end position="295"/>
    </location>
</feature>
<dbReference type="PANTHER" id="PTHR33281:SF21">
    <property type="entry name" value="MEMBRANE PROTEIN"/>
    <property type="match status" value="1"/>
</dbReference>
<feature type="compositionally biased region" description="Polar residues" evidence="7">
    <location>
        <begin position="258"/>
        <end position="277"/>
    </location>
</feature>
<keyword evidence="2" id="KW-0813">Transport</keyword>
<dbReference type="GO" id="GO:0005254">
    <property type="term" value="F:chloride channel activity"/>
    <property type="evidence" value="ECO:0007669"/>
    <property type="project" value="InterPro"/>
</dbReference>
<evidence type="ECO:0000256" key="7">
    <source>
        <dbReference type="SAM" id="MobiDB-lite"/>
    </source>
</evidence>
<protein>
    <submittedName>
        <fullName evidence="8">Uncharacterized protein</fullName>
    </submittedName>
</protein>
<organism evidence="8 9">
    <name type="scientific">Saitozyma podzolica</name>
    <dbReference type="NCBI Taxonomy" id="1890683"/>
    <lineage>
        <taxon>Eukaryota</taxon>
        <taxon>Fungi</taxon>
        <taxon>Dikarya</taxon>
        <taxon>Basidiomycota</taxon>
        <taxon>Agaricomycotina</taxon>
        <taxon>Tremellomycetes</taxon>
        <taxon>Tremellales</taxon>
        <taxon>Trimorphomycetaceae</taxon>
        <taxon>Saitozyma</taxon>
    </lineage>
</organism>
<reference evidence="8 9" key="1">
    <citation type="submission" date="2018-11" db="EMBL/GenBank/DDBJ databases">
        <title>Genome sequence of Saitozyma podzolica DSM 27192.</title>
        <authorList>
            <person name="Aliyu H."/>
            <person name="Gorte O."/>
            <person name="Ochsenreither K."/>
        </authorList>
    </citation>
    <scope>NUCLEOTIDE SEQUENCE [LARGE SCALE GENOMIC DNA]</scope>
    <source>
        <strain evidence="8 9">DSM 27192</strain>
    </source>
</reference>
<keyword evidence="9" id="KW-1185">Reference proteome</keyword>
<evidence type="ECO:0000313" key="9">
    <source>
        <dbReference type="Proteomes" id="UP000279259"/>
    </source>
</evidence>
<dbReference type="PANTHER" id="PTHR33281">
    <property type="entry name" value="UPF0187 PROTEIN YNEE"/>
    <property type="match status" value="1"/>
</dbReference>
<sequence>MALPINTLSSLHSLQDDEDHKPAPPPHDGALAPSTRDDVKYVPADLRVTSQLSKISWLPDVLVFHSSIIPTVLGPVLSVSLFASSVAVAALMWGKQVGLTNDVVPLLSVVVGLLLGRGMERNSSAYERYAEFTPSRTPSIYGVAGRRDFTSLISGARNLSRRIWVSVTVPTPPTDESQPSITRARLTEEKKKLIRLVVAFVIATKHHLRAEGGVHHDDLKGAPASSIRLGKSRAQRASTPSPSVKLLLISDEEASLGLPTSTSPALRHSPSVSSDARLSQSPLPQSPASELPHLSFARPAIDRIKNPSGALKRRPTAGPVHTLPPHLVGVSDNGKKRIDERTPLIKPGVKPDVRRTPEDVRAAAETIKRVEIGLERMVELGLPLIIAHEISRTIFRWSRMGCLEAIGPAGMDAMQGLVQSMTDQLGAMERMFSALPPEALTGMGQHNQTPLPVIFGVHLKQTVTLFLCILPFTLVDLMGWKMVVIVTCCAFTMMGVEHIAAQEEMPFGTDPGDLNLDLFCTELLCECEAILELLPEGDEDENDIFLRSAEQADIDEWADDGADGE</sequence>